<evidence type="ECO:0000256" key="1">
    <source>
        <dbReference type="SAM" id="MobiDB-lite"/>
    </source>
</evidence>
<evidence type="ECO:0000313" key="2">
    <source>
        <dbReference type="EMBL" id="OSS44468.1"/>
    </source>
</evidence>
<organism evidence="2 3">
    <name type="scientific">Epicoccum nigrum</name>
    <name type="common">Soil fungus</name>
    <name type="synonym">Epicoccum purpurascens</name>
    <dbReference type="NCBI Taxonomy" id="105696"/>
    <lineage>
        <taxon>Eukaryota</taxon>
        <taxon>Fungi</taxon>
        <taxon>Dikarya</taxon>
        <taxon>Ascomycota</taxon>
        <taxon>Pezizomycotina</taxon>
        <taxon>Dothideomycetes</taxon>
        <taxon>Pleosporomycetidae</taxon>
        <taxon>Pleosporales</taxon>
        <taxon>Pleosporineae</taxon>
        <taxon>Didymellaceae</taxon>
        <taxon>Epicoccum</taxon>
    </lineage>
</organism>
<gene>
    <name evidence="2" type="ORF">B5807_10764</name>
</gene>
<feature type="region of interest" description="Disordered" evidence="1">
    <location>
        <begin position="1"/>
        <end position="68"/>
    </location>
</feature>
<feature type="compositionally biased region" description="Polar residues" evidence="1">
    <location>
        <begin position="50"/>
        <end position="68"/>
    </location>
</feature>
<dbReference type="Proteomes" id="UP000193240">
    <property type="component" value="Unassembled WGS sequence"/>
</dbReference>
<proteinExistence type="predicted"/>
<sequence length="191" mass="21152">MDDSHHHADARAHMKPRHKNPKSNIKFSAQHLQQAPMNHSQILTPPLTPPRSSNTSMSTTPNRSSTQKELVTARVHFDLHMSIHRSASISTSFADMSESSLWTLPGLDDGEPCSASGSTSHPANTENRWSRLLQRAASSNRERHRARLEGDGWAFVGGRYSDDLQELGDESAESVDEEFDVVVLAREVVGC</sequence>
<dbReference type="EMBL" id="KZ107857">
    <property type="protein sequence ID" value="OSS44468.1"/>
    <property type="molecule type" value="Genomic_DNA"/>
</dbReference>
<name>A0A1Y2LNJ8_EPING</name>
<keyword evidence="3" id="KW-1185">Reference proteome</keyword>
<evidence type="ECO:0000313" key="3">
    <source>
        <dbReference type="Proteomes" id="UP000193240"/>
    </source>
</evidence>
<accession>A0A1Y2LNJ8</accession>
<reference evidence="2 3" key="1">
    <citation type="journal article" date="2017" name="Genome Announc.">
        <title>Genome sequence of the saprophytic ascomycete Epicoccum nigrum ICMP 19927 strain isolated from New Zealand.</title>
        <authorList>
            <person name="Fokin M."/>
            <person name="Fleetwood D."/>
            <person name="Weir B.S."/>
            <person name="Villas-Boas S.G."/>
        </authorList>
    </citation>
    <scope>NUCLEOTIDE SEQUENCE [LARGE SCALE GENOMIC DNA]</scope>
    <source>
        <strain evidence="2 3">ICMP 19927</strain>
    </source>
</reference>
<feature type="compositionally biased region" description="Polar residues" evidence="1">
    <location>
        <begin position="22"/>
        <end position="43"/>
    </location>
</feature>
<protein>
    <submittedName>
        <fullName evidence="2">Uncharacterized protein</fullName>
    </submittedName>
</protein>
<dbReference type="AlphaFoldDB" id="A0A1Y2LNJ8"/>
<dbReference type="InParanoid" id="A0A1Y2LNJ8"/>
<feature type="compositionally biased region" description="Basic and acidic residues" evidence="1">
    <location>
        <begin position="1"/>
        <end position="12"/>
    </location>
</feature>